<evidence type="ECO:0000256" key="1">
    <source>
        <dbReference type="SAM" id="Phobius"/>
    </source>
</evidence>
<keyword evidence="1" id="KW-0472">Membrane</keyword>
<dbReference type="InterPro" id="IPR050469">
    <property type="entry name" value="Diguanylate_Cyclase"/>
</dbReference>
<dbReference type="CDD" id="cd01949">
    <property type="entry name" value="GGDEF"/>
    <property type="match status" value="1"/>
</dbReference>
<dbReference type="Proteomes" id="UP000746471">
    <property type="component" value="Unassembled WGS sequence"/>
</dbReference>
<feature type="transmembrane region" description="Helical" evidence="1">
    <location>
        <begin position="126"/>
        <end position="145"/>
    </location>
</feature>
<gene>
    <name evidence="3" type="ORF">KHM83_13145</name>
</gene>
<protein>
    <submittedName>
        <fullName evidence="3">GGDEF domain-containing protein</fullName>
    </submittedName>
</protein>
<evidence type="ECO:0000313" key="3">
    <source>
        <dbReference type="EMBL" id="MBS7527625.1"/>
    </source>
</evidence>
<comment type="caution">
    <text evidence="3">The sequence shown here is derived from an EMBL/GenBank/DDBJ whole genome shotgun (WGS) entry which is preliminary data.</text>
</comment>
<keyword evidence="1" id="KW-0812">Transmembrane</keyword>
<dbReference type="RefSeq" id="WP_213237487.1">
    <property type="nucleotide sequence ID" value="NZ_JAHBCL010000022.1"/>
</dbReference>
<feature type="transmembrane region" description="Helical" evidence="1">
    <location>
        <begin position="99"/>
        <end position="114"/>
    </location>
</feature>
<accession>A0ABS5PR25</accession>
<feature type="transmembrane region" description="Helical" evidence="1">
    <location>
        <begin position="72"/>
        <end position="93"/>
    </location>
</feature>
<feature type="domain" description="GGDEF" evidence="2">
    <location>
        <begin position="218"/>
        <end position="352"/>
    </location>
</feature>
<organism evidence="3 4">
    <name type="scientific">Fusibacter paucivorans</name>
    <dbReference type="NCBI Taxonomy" id="76009"/>
    <lineage>
        <taxon>Bacteria</taxon>
        <taxon>Bacillati</taxon>
        <taxon>Bacillota</taxon>
        <taxon>Clostridia</taxon>
        <taxon>Eubacteriales</taxon>
        <taxon>Eubacteriales Family XII. Incertae Sedis</taxon>
        <taxon>Fusibacter</taxon>
    </lineage>
</organism>
<dbReference type="SUPFAM" id="SSF55073">
    <property type="entry name" value="Nucleotide cyclase"/>
    <property type="match status" value="1"/>
</dbReference>
<sequence>MKDLLDALEPKAEQSLKEKFLKQFIRIVGFYCLIYTVVYLSLGVFRPAIIEFIAGVIIWGTQYTLGTSRERVGIYGMLVVIYLVILIQIVLFFGGMYNFQYMLIGHIGIVLLIYENRPFYYQLPMLLYLLTTVVIIVTSHLWQAIYPVAFDARTVSIFQYTSQFAVLIGIVFFLFWLTDKMKQLTQSVDYLKQMDDSLPVRKQSALMRIGNQLFEKDQHFILMLIDTDHFKSINDTYGHDKGDFVLKALVEKISYFNSPQSMIARYGGSTFAVLMTGTSLEIVKDQAEWLRGDIASAMIKIDEFLSINVTVSIGVAERMPSHTRFSSTLSRADEALYLAKARGRDQVVILGKI</sequence>
<evidence type="ECO:0000313" key="4">
    <source>
        <dbReference type="Proteomes" id="UP000746471"/>
    </source>
</evidence>
<keyword evidence="1" id="KW-1133">Transmembrane helix</keyword>
<dbReference type="EMBL" id="JAHBCL010000022">
    <property type="protein sequence ID" value="MBS7527625.1"/>
    <property type="molecule type" value="Genomic_DNA"/>
</dbReference>
<dbReference type="Gene3D" id="3.30.70.270">
    <property type="match status" value="1"/>
</dbReference>
<dbReference type="NCBIfam" id="TIGR00254">
    <property type="entry name" value="GGDEF"/>
    <property type="match status" value="1"/>
</dbReference>
<dbReference type="InterPro" id="IPR043128">
    <property type="entry name" value="Rev_trsase/Diguanyl_cyclase"/>
</dbReference>
<dbReference type="InterPro" id="IPR029787">
    <property type="entry name" value="Nucleotide_cyclase"/>
</dbReference>
<name>A0ABS5PR25_9FIRM</name>
<dbReference type="Pfam" id="PF00990">
    <property type="entry name" value="GGDEF"/>
    <property type="match status" value="1"/>
</dbReference>
<proteinExistence type="predicted"/>
<feature type="transmembrane region" description="Helical" evidence="1">
    <location>
        <begin position="24"/>
        <end position="42"/>
    </location>
</feature>
<feature type="transmembrane region" description="Helical" evidence="1">
    <location>
        <begin position="157"/>
        <end position="177"/>
    </location>
</feature>
<dbReference type="InterPro" id="IPR000160">
    <property type="entry name" value="GGDEF_dom"/>
</dbReference>
<keyword evidence="4" id="KW-1185">Reference proteome</keyword>
<dbReference type="PANTHER" id="PTHR45138:SF9">
    <property type="entry name" value="DIGUANYLATE CYCLASE DGCM-RELATED"/>
    <property type="match status" value="1"/>
</dbReference>
<dbReference type="SMART" id="SM00267">
    <property type="entry name" value="GGDEF"/>
    <property type="match status" value="1"/>
</dbReference>
<dbReference type="PROSITE" id="PS50887">
    <property type="entry name" value="GGDEF"/>
    <property type="match status" value="1"/>
</dbReference>
<dbReference type="PANTHER" id="PTHR45138">
    <property type="entry name" value="REGULATORY COMPONENTS OF SENSORY TRANSDUCTION SYSTEM"/>
    <property type="match status" value="1"/>
</dbReference>
<evidence type="ECO:0000259" key="2">
    <source>
        <dbReference type="PROSITE" id="PS50887"/>
    </source>
</evidence>
<reference evidence="3 4" key="1">
    <citation type="submission" date="2021-05" db="EMBL/GenBank/DDBJ databases">
        <title>Fusibacter ferrireducens sp. nov., an anaerobic, sulfur- and Fe-reducing bacterium isolated from the mangrove sediment.</title>
        <authorList>
            <person name="Qiu D."/>
        </authorList>
    </citation>
    <scope>NUCLEOTIDE SEQUENCE [LARGE SCALE GENOMIC DNA]</scope>
    <source>
        <strain evidence="3 4">DSM 12116</strain>
    </source>
</reference>